<protein>
    <recommendedName>
        <fullName evidence="4">S9 family peptidase</fullName>
    </recommendedName>
</protein>
<reference evidence="2 3" key="1">
    <citation type="submission" date="2016-10" db="EMBL/GenBank/DDBJ databases">
        <authorList>
            <person name="de Groot N.N."/>
        </authorList>
    </citation>
    <scope>NUCLEOTIDE SEQUENCE [LARGE SCALE GENOMIC DNA]</scope>
    <source>
        <strain evidence="2 3">AB35.6</strain>
    </source>
</reference>
<proteinExistence type="predicted"/>
<evidence type="ECO:0008006" key="4">
    <source>
        <dbReference type="Google" id="ProtNLM"/>
    </source>
</evidence>
<dbReference type="EMBL" id="FNSD01000002">
    <property type="protein sequence ID" value="SEC87756.1"/>
    <property type="molecule type" value="Genomic_DNA"/>
</dbReference>
<dbReference type="Proteomes" id="UP000182409">
    <property type="component" value="Unassembled WGS sequence"/>
</dbReference>
<evidence type="ECO:0000256" key="1">
    <source>
        <dbReference type="SAM" id="SignalP"/>
    </source>
</evidence>
<feature type="signal peptide" evidence="1">
    <location>
        <begin position="1"/>
        <end position="27"/>
    </location>
</feature>
<feature type="chain" id="PRO_5010303734" description="S9 family peptidase" evidence="1">
    <location>
        <begin position="28"/>
        <end position="235"/>
    </location>
</feature>
<accession>A0A1H4W338</accession>
<gene>
    <name evidence="2" type="ORF">SAMN05443244_4022</name>
</gene>
<dbReference type="OrthoDB" id="117378at2"/>
<keyword evidence="1" id="KW-0732">Signal</keyword>
<name>A0A1H4W338_9BACT</name>
<evidence type="ECO:0000313" key="2">
    <source>
        <dbReference type="EMBL" id="SEC87756.1"/>
    </source>
</evidence>
<dbReference type="AlphaFoldDB" id="A0A1H4W338"/>
<organism evidence="2 3">
    <name type="scientific">Terriglobus roseus</name>
    <dbReference type="NCBI Taxonomy" id="392734"/>
    <lineage>
        <taxon>Bacteria</taxon>
        <taxon>Pseudomonadati</taxon>
        <taxon>Acidobacteriota</taxon>
        <taxon>Terriglobia</taxon>
        <taxon>Terriglobales</taxon>
        <taxon>Acidobacteriaceae</taxon>
        <taxon>Terriglobus</taxon>
    </lineage>
</organism>
<evidence type="ECO:0000313" key="3">
    <source>
        <dbReference type="Proteomes" id="UP000182409"/>
    </source>
</evidence>
<sequence length="235" mass="25754">MNFIEKSITRFGIAAALAALAALPVQAQIQSHNKELVVESPNRLPEQAQAGGNSLFLHSDDAGSTFLYVEQLDGKRLVVFDVTDPARIKAVSTQSLEDRGAFDFVRPLDGRAELVRFRQGGTVGVLDLRKSKMPTLRMVNALINPGQSQALGESGYLGIDEPYNYVRAVPRDYQVVDISVPSEPALLTTVKAVKHHVTNNDTGTTFLLGSDGLTVIRRMSVEEDYKTHQMQMQGN</sequence>
<dbReference type="RefSeq" id="WP_074656198.1">
    <property type="nucleotide sequence ID" value="NZ_FNSD01000002.1"/>
</dbReference>